<dbReference type="Proteomes" id="UP000030748">
    <property type="component" value="Unassembled WGS sequence"/>
</dbReference>
<protein>
    <submittedName>
        <fullName evidence="3">Uncharacterized protein</fullName>
    </submittedName>
</protein>
<evidence type="ECO:0000259" key="2">
    <source>
        <dbReference type="Pfam" id="PF21447"/>
    </source>
</evidence>
<dbReference type="GO" id="GO:0016462">
    <property type="term" value="F:pyrophosphatase activity"/>
    <property type="evidence" value="ECO:0000318"/>
    <property type="project" value="GO_Central"/>
</dbReference>
<sequence length="568" mass="63922">MSTGSPVLPPATATTNNNLFAAVDIGTNSFKLTVVRVDPSSGRFLTFNRLKEPVILGLDTTTTSSAPTISAASLDRAITAVRKFQHFIHSHRLPPSHLRLVATSAVREASNKSQFIGAVNEALGLNVEVISGEEEARLIYLGILQFFPVFTSTVLTIDIGGGSTEFTVGLNGNVLFSKSLRLGHVTLTQQFSDVTKMREHIRSELEASDLIGKINDFKIDAVIGSSGTIRAIEKAVCKGYARKIEENVGVFEEFTKREWRFTRHELRCLVERLYDEERTVLLDEVFEKLAIEEIEVSEYALGEGVITEMLGHAFQGFDLNANARWRSVFKLAMRFNNKKRMKAATMCATIARVFIEFFMSNFGNILWCMICFFCCLLNLTVQEIFEGLMKSNQLYNGNDDNQLYVPLDDSDLEYLDAASLLHNIGMSTGKKGYHKQSYFVIMNGDELQAYSKEEIKIIALLVRYHRKKFPKNDVLEGSSKEVRQKFRILCAIMRVSYAVQQCLPVNFQFMGFIHSPEGFKLVLSEGEARNQSTDIVHPLLAGDMNVLMEKEFEHFSMVLKQKLSILVT</sequence>
<dbReference type="InterPro" id="IPR043129">
    <property type="entry name" value="ATPase_NBD"/>
</dbReference>
<dbReference type="PANTHER" id="PTHR30005">
    <property type="entry name" value="EXOPOLYPHOSPHATASE"/>
    <property type="match status" value="1"/>
</dbReference>
<evidence type="ECO:0000313" key="3">
    <source>
        <dbReference type="EMBL" id="EYU37257.1"/>
    </source>
</evidence>
<dbReference type="AlphaFoldDB" id="A0A022RA85"/>
<organism evidence="3 4">
    <name type="scientific">Erythranthe guttata</name>
    <name type="common">Yellow monkey flower</name>
    <name type="synonym">Mimulus guttatus</name>
    <dbReference type="NCBI Taxonomy" id="4155"/>
    <lineage>
        <taxon>Eukaryota</taxon>
        <taxon>Viridiplantae</taxon>
        <taxon>Streptophyta</taxon>
        <taxon>Embryophyta</taxon>
        <taxon>Tracheophyta</taxon>
        <taxon>Spermatophyta</taxon>
        <taxon>Magnoliopsida</taxon>
        <taxon>eudicotyledons</taxon>
        <taxon>Gunneridae</taxon>
        <taxon>Pentapetalae</taxon>
        <taxon>asterids</taxon>
        <taxon>lamiids</taxon>
        <taxon>Lamiales</taxon>
        <taxon>Phrymaceae</taxon>
        <taxon>Erythranthe</taxon>
    </lineage>
</organism>
<gene>
    <name evidence="3" type="ORF">MIMGU_mgv1a003722mg</name>
</gene>
<dbReference type="SUPFAM" id="SSF53067">
    <property type="entry name" value="Actin-like ATPase domain"/>
    <property type="match status" value="2"/>
</dbReference>
<dbReference type="SUPFAM" id="SSF109604">
    <property type="entry name" value="HD-domain/PDEase-like"/>
    <property type="match status" value="1"/>
</dbReference>
<keyword evidence="4" id="KW-1185">Reference proteome</keyword>
<dbReference type="PANTHER" id="PTHR30005:SF0">
    <property type="entry name" value="RETROGRADE REGULATION PROTEIN 2"/>
    <property type="match status" value="1"/>
</dbReference>
<accession>A0A022RA85</accession>
<reference evidence="3 4" key="1">
    <citation type="journal article" date="2013" name="Proc. Natl. Acad. Sci. U.S.A.">
        <title>Fine-scale variation in meiotic recombination in Mimulus inferred from population shotgun sequencing.</title>
        <authorList>
            <person name="Hellsten U."/>
            <person name="Wright K.M."/>
            <person name="Jenkins J."/>
            <person name="Shu S."/>
            <person name="Yuan Y."/>
            <person name="Wessler S.R."/>
            <person name="Schmutz J."/>
            <person name="Willis J.H."/>
            <person name="Rokhsar D.S."/>
        </authorList>
    </citation>
    <scope>NUCLEOTIDE SEQUENCE [LARGE SCALE GENOMIC DNA]</scope>
    <source>
        <strain evidence="4">cv. DUN x IM62</strain>
    </source>
</reference>
<evidence type="ECO:0000259" key="1">
    <source>
        <dbReference type="Pfam" id="PF02541"/>
    </source>
</evidence>
<proteinExistence type="predicted"/>
<dbReference type="Gene3D" id="3.30.420.40">
    <property type="match status" value="1"/>
</dbReference>
<dbReference type="Pfam" id="PF02541">
    <property type="entry name" value="Ppx-GppA"/>
    <property type="match status" value="1"/>
</dbReference>
<dbReference type="eggNOG" id="KOG4197">
    <property type="taxonomic scope" value="Eukaryota"/>
</dbReference>
<dbReference type="InterPro" id="IPR003695">
    <property type="entry name" value="Ppx_GppA_N"/>
</dbReference>
<dbReference type="CDD" id="cd24006">
    <property type="entry name" value="ASKHA_NBD_PPX_GppA"/>
    <property type="match status" value="1"/>
</dbReference>
<dbReference type="InterPro" id="IPR050273">
    <property type="entry name" value="GppA/Ppx_hydrolase"/>
</dbReference>
<feature type="domain" description="Ppx/GppA phosphatase C-terminal" evidence="2">
    <location>
        <begin position="409"/>
        <end position="497"/>
    </location>
</feature>
<dbReference type="Gene3D" id="3.30.420.150">
    <property type="entry name" value="Exopolyphosphatase. Domain 2"/>
    <property type="match status" value="1"/>
</dbReference>
<dbReference type="InterPro" id="IPR048950">
    <property type="entry name" value="Ppx_GppA_C"/>
</dbReference>
<name>A0A022RA85_ERYGU</name>
<evidence type="ECO:0000313" key="4">
    <source>
        <dbReference type="Proteomes" id="UP000030748"/>
    </source>
</evidence>
<dbReference type="EMBL" id="KI630555">
    <property type="protein sequence ID" value="EYU37257.1"/>
    <property type="molecule type" value="Genomic_DNA"/>
</dbReference>
<feature type="domain" description="Ppx/GppA phosphatase N-terminal" evidence="1">
    <location>
        <begin position="44"/>
        <end position="311"/>
    </location>
</feature>
<dbReference type="Pfam" id="PF21447">
    <property type="entry name" value="Ppx-GppA_III"/>
    <property type="match status" value="1"/>
</dbReference>
<dbReference type="STRING" id="4155.A0A022RA85"/>
<dbReference type="Gene3D" id="1.10.3210.10">
    <property type="entry name" value="Hypothetical protein af1432"/>
    <property type="match status" value="1"/>
</dbReference>